<protein>
    <recommendedName>
        <fullName evidence="3">Alpha-tubulin N-acetyltransferase</fullName>
        <shortName evidence="3">Alpha-TAT</shortName>
        <shortName evidence="3">TAT</shortName>
        <ecNumber evidence="3">2.3.1.108</ecNumber>
    </recommendedName>
    <alternativeName>
        <fullName evidence="3">Acetyltransferase mec-17 homolog</fullName>
    </alternativeName>
</protein>
<dbReference type="EC" id="2.3.1.108" evidence="3"/>
<dbReference type="GO" id="GO:0005874">
    <property type="term" value="C:microtubule"/>
    <property type="evidence" value="ECO:0007669"/>
    <property type="project" value="InterPro"/>
</dbReference>
<comment type="similarity">
    <text evidence="3">Belongs to the acetyltransferase ATAT1 family.</text>
</comment>
<keyword evidence="1 3" id="KW-0808">Transferase</keyword>
<dbReference type="OMA" id="KAVTPLC"/>
<dbReference type="GO" id="GO:0019799">
    <property type="term" value="F:tubulin N-acetyltransferase activity"/>
    <property type="evidence" value="ECO:0007669"/>
    <property type="project" value="UniProtKB-UniRule"/>
</dbReference>
<feature type="domain" description="N-acetyltransferase" evidence="5">
    <location>
        <begin position="1"/>
        <end position="188"/>
    </location>
</feature>
<dbReference type="SUPFAM" id="SSF55729">
    <property type="entry name" value="Acyl-CoA N-acyltransferases (Nat)"/>
    <property type="match status" value="1"/>
</dbReference>
<dbReference type="RefSeq" id="XP_016605887.1">
    <property type="nucleotide sequence ID" value="XM_016755038.1"/>
</dbReference>
<dbReference type="InterPro" id="IPR038746">
    <property type="entry name" value="Atat"/>
</dbReference>
<feature type="region of interest" description="Disordered" evidence="4">
    <location>
        <begin position="246"/>
        <end position="350"/>
    </location>
</feature>
<dbReference type="InterPro" id="IPR016181">
    <property type="entry name" value="Acyl_CoA_acyltransferase"/>
</dbReference>
<accession>A0A0L0H9H8</accession>
<evidence type="ECO:0000256" key="2">
    <source>
        <dbReference type="ARBA" id="ARBA00023315"/>
    </source>
</evidence>
<feature type="site" description="Crucial for catalytic activity" evidence="3">
    <location>
        <position position="30"/>
    </location>
</feature>
<evidence type="ECO:0000256" key="4">
    <source>
        <dbReference type="SAM" id="MobiDB-lite"/>
    </source>
</evidence>
<feature type="compositionally biased region" description="Pro residues" evidence="4">
    <location>
        <begin position="301"/>
        <end position="310"/>
    </location>
</feature>
<comment type="caution">
    <text evidence="3">Lacks conserved residue(s) required for the propagation of feature annotation.</text>
</comment>
<dbReference type="VEuPathDB" id="FungiDB:SPPG_06843"/>
<sequence length="394" mass="44296">MSETLPRNPTILERVIEIIDELGVASAKAQGLRHPVTTTDKLQSNPNHRIYIMKHEEVCAGSNSAVSGVLGTSDPFGEPHAMMTGRTNTKVVGMIKLGVKNLFVMDEFGRHLQISPLCVLDIYVHEAYQRKGYGKRLFDYMLMIEMQRPGHLAYDRPSPRLLAFLKKHYGLYEYIPQVNNFVVYKEYGLGSLQPDRTGRVINTPPHATKPLPNGKQTGRSDANPITNGSWHVKDYRCRRGYSREAITRDGHHVRPQLPGNVPNLSHPVNLPTPQPPKSTTPEPPTESNTLHSPPKELQHPPRLPPLPTNPEPRQVRRSEPQQQPHNHLPPLDVPNISPPPDWAIPRRLGGRHTGSELATKYGSFVPRMDTIGSASYPNKNWNKTRPRRQPAVGF</sequence>
<dbReference type="InterPro" id="IPR007965">
    <property type="entry name" value="GNAT_ATAT"/>
</dbReference>
<dbReference type="PANTHER" id="PTHR12327:SF0">
    <property type="entry name" value="ALPHA-TUBULIN N-ACETYLTRANSFERASE 1"/>
    <property type="match status" value="1"/>
</dbReference>
<dbReference type="Gene3D" id="3.40.630.30">
    <property type="match status" value="1"/>
</dbReference>
<organism evidence="6 7">
    <name type="scientific">Spizellomyces punctatus (strain DAOM BR117)</name>
    <dbReference type="NCBI Taxonomy" id="645134"/>
    <lineage>
        <taxon>Eukaryota</taxon>
        <taxon>Fungi</taxon>
        <taxon>Fungi incertae sedis</taxon>
        <taxon>Chytridiomycota</taxon>
        <taxon>Chytridiomycota incertae sedis</taxon>
        <taxon>Chytridiomycetes</taxon>
        <taxon>Spizellomycetales</taxon>
        <taxon>Spizellomycetaceae</taxon>
        <taxon>Spizellomyces</taxon>
    </lineage>
</organism>
<keyword evidence="2 3" id="KW-0012">Acyltransferase</keyword>
<evidence type="ECO:0000313" key="6">
    <source>
        <dbReference type="EMBL" id="KNC97847.1"/>
    </source>
</evidence>
<dbReference type="CDD" id="cd04301">
    <property type="entry name" value="NAT_SF"/>
    <property type="match status" value="1"/>
</dbReference>
<feature type="region of interest" description="Disordered" evidence="4">
    <location>
        <begin position="195"/>
        <end position="229"/>
    </location>
</feature>
<name>A0A0L0H9H8_SPIPD</name>
<evidence type="ECO:0000313" key="7">
    <source>
        <dbReference type="Proteomes" id="UP000053201"/>
    </source>
</evidence>
<feature type="compositionally biased region" description="Polar residues" evidence="4">
    <location>
        <begin position="214"/>
        <end position="229"/>
    </location>
</feature>
<dbReference type="Proteomes" id="UP000053201">
    <property type="component" value="Unassembled WGS sequence"/>
</dbReference>
<keyword evidence="7" id="KW-1185">Reference proteome</keyword>
<dbReference type="PROSITE" id="PS51730">
    <property type="entry name" value="GNAT_ATAT"/>
    <property type="match status" value="1"/>
</dbReference>
<dbReference type="AlphaFoldDB" id="A0A0L0H9H8"/>
<gene>
    <name evidence="6" type="ORF">SPPG_06843</name>
</gene>
<comment type="function">
    <text evidence="3">Specifically acetylates 'Lys-40' in alpha-tubulin on the lumenal side of microtubules. Promotes microtubule destabilization and accelerates microtubule dynamics; this activity may be independent of acetylation activity. Acetylates alpha-tubulin with a slow enzymatic rate, due to a catalytic site that is not optimized for acetyl transfer. Enters the microtubule through each end and diffuses quickly throughout the lumen of microtubules. Acetylates only long/old microtubules because of its slow acetylation rate since it does not have time to act on dynamically unstable microtubules before the enzyme is released.</text>
</comment>
<feature type="compositionally biased region" description="Pro residues" evidence="4">
    <location>
        <begin position="270"/>
        <end position="284"/>
    </location>
</feature>
<dbReference type="GeneID" id="27690116"/>
<dbReference type="eggNOG" id="KOG4601">
    <property type="taxonomic scope" value="Eukaryota"/>
</dbReference>
<dbReference type="HAMAP" id="MF_03130">
    <property type="entry name" value="mec17"/>
    <property type="match status" value="1"/>
</dbReference>
<dbReference type="PANTHER" id="PTHR12327">
    <property type="entry name" value="ALPHA-TUBULIN N-ACETYLTRANSFERASE 1"/>
    <property type="match status" value="1"/>
</dbReference>
<dbReference type="EMBL" id="KQ257462">
    <property type="protein sequence ID" value="KNC97847.1"/>
    <property type="molecule type" value="Genomic_DNA"/>
</dbReference>
<evidence type="ECO:0000256" key="3">
    <source>
        <dbReference type="HAMAP-Rule" id="MF_03130"/>
    </source>
</evidence>
<dbReference type="OrthoDB" id="447510at2759"/>
<dbReference type="GO" id="GO:0070507">
    <property type="term" value="P:regulation of microtubule cytoskeleton organization"/>
    <property type="evidence" value="ECO:0007669"/>
    <property type="project" value="UniProtKB-UniRule"/>
</dbReference>
<reference evidence="6 7" key="1">
    <citation type="submission" date="2009-08" db="EMBL/GenBank/DDBJ databases">
        <title>The Genome Sequence of Spizellomyces punctatus strain DAOM BR117.</title>
        <authorList>
            <consortium name="The Broad Institute Genome Sequencing Platform"/>
            <person name="Russ C."/>
            <person name="Cuomo C."/>
            <person name="Shea T."/>
            <person name="Young S.K."/>
            <person name="Zeng Q."/>
            <person name="Koehrsen M."/>
            <person name="Haas B."/>
            <person name="Borodovsky M."/>
            <person name="Guigo R."/>
            <person name="Alvarado L."/>
            <person name="Berlin A."/>
            <person name="Bochicchio J."/>
            <person name="Borenstein D."/>
            <person name="Chapman S."/>
            <person name="Chen Z."/>
            <person name="Engels R."/>
            <person name="Freedman E."/>
            <person name="Gellesch M."/>
            <person name="Goldberg J."/>
            <person name="Griggs A."/>
            <person name="Gujja S."/>
            <person name="Heiman D."/>
            <person name="Hepburn T."/>
            <person name="Howarth C."/>
            <person name="Jen D."/>
            <person name="Larson L."/>
            <person name="Lewis B."/>
            <person name="Mehta T."/>
            <person name="Park D."/>
            <person name="Pearson M."/>
            <person name="Roberts A."/>
            <person name="Saif S."/>
            <person name="Shenoy N."/>
            <person name="Sisk P."/>
            <person name="Stolte C."/>
            <person name="Sykes S."/>
            <person name="Thomson T."/>
            <person name="Walk T."/>
            <person name="White J."/>
            <person name="Yandava C."/>
            <person name="Burger G."/>
            <person name="Gray M.W."/>
            <person name="Holland P.W.H."/>
            <person name="King N."/>
            <person name="Lang F.B.F."/>
            <person name="Roger A.J."/>
            <person name="Ruiz-Trillo I."/>
            <person name="Lander E."/>
            <person name="Nusbaum C."/>
        </authorList>
    </citation>
    <scope>NUCLEOTIDE SEQUENCE [LARGE SCALE GENOMIC DNA]</scope>
    <source>
        <strain evidence="6 7">DAOM BR117</strain>
    </source>
</reference>
<evidence type="ECO:0000259" key="5">
    <source>
        <dbReference type="PROSITE" id="PS51730"/>
    </source>
</evidence>
<dbReference type="Pfam" id="PF05301">
    <property type="entry name" value="Acetyltransf_16"/>
    <property type="match status" value="2"/>
</dbReference>
<proteinExistence type="inferred from homology"/>
<evidence type="ECO:0000256" key="1">
    <source>
        <dbReference type="ARBA" id="ARBA00022679"/>
    </source>
</evidence>
<dbReference type="InParanoid" id="A0A0L0H9H8"/>
<comment type="catalytic activity">
    <reaction evidence="3">
        <text>L-lysyl-[alpha-tubulin] + acetyl-CoA = N(6)-acetyl-L-lysyl-[alpha-tubulin] + CoA + H(+)</text>
        <dbReference type="Rhea" id="RHEA:15277"/>
        <dbReference type="Rhea" id="RHEA-COMP:11278"/>
        <dbReference type="Rhea" id="RHEA-COMP:11279"/>
        <dbReference type="ChEBI" id="CHEBI:15378"/>
        <dbReference type="ChEBI" id="CHEBI:29969"/>
        <dbReference type="ChEBI" id="CHEBI:57287"/>
        <dbReference type="ChEBI" id="CHEBI:57288"/>
        <dbReference type="ChEBI" id="CHEBI:61930"/>
        <dbReference type="EC" id="2.3.1.108"/>
    </reaction>
</comment>
<feature type="region of interest" description="Disordered" evidence="4">
    <location>
        <begin position="373"/>
        <end position="394"/>
    </location>
</feature>
<feature type="compositionally biased region" description="Low complexity" evidence="4">
    <location>
        <begin position="320"/>
        <end position="330"/>
    </location>
</feature>